<dbReference type="OMA" id="NTCIQRN"/>
<comment type="caution">
    <text evidence="1">The sequence shown here is derived from an EMBL/GenBank/DDBJ whole genome shotgun (WGS) entry which is preliminary data.</text>
</comment>
<evidence type="ECO:0000313" key="2">
    <source>
        <dbReference type="Proteomes" id="UP000195521"/>
    </source>
</evidence>
<name>A0A1Y1JGI6_PLAGO</name>
<organism evidence="1 2">
    <name type="scientific">Plasmodium gonderi</name>
    <dbReference type="NCBI Taxonomy" id="77519"/>
    <lineage>
        <taxon>Eukaryota</taxon>
        <taxon>Sar</taxon>
        <taxon>Alveolata</taxon>
        <taxon>Apicomplexa</taxon>
        <taxon>Aconoidasida</taxon>
        <taxon>Haemosporida</taxon>
        <taxon>Plasmodiidae</taxon>
        <taxon>Plasmodium</taxon>
        <taxon>Plasmodium (Plasmodium)</taxon>
    </lineage>
</organism>
<dbReference type="OrthoDB" id="370557at2759"/>
<keyword evidence="2" id="KW-1185">Reference proteome</keyword>
<evidence type="ECO:0000313" key="1">
    <source>
        <dbReference type="EMBL" id="GAW81631.1"/>
    </source>
</evidence>
<proteinExistence type="predicted"/>
<dbReference type="Proteomes" id="UP000195521">
    <property type="component" value="Unassembled WGS sequence"/>
</dbReference>
<protein>
    <submittedName>
        <fullName evidence="1">Uncharacterized protein</fullName>
    </submittedName>
</protein>
<dbReference type="EMBL" id="BDQF01000012">
    <property type="protein sequence ID" value="GAW81631.1"/>
    <property type="molecule type" value="Genomic_DNA"/>
</dbReference>
<accession>A0A1Y1JGI6</accession>
<dbReference type="RefSeq" id="XP_028544220.1">
    <property type="nucleotide sequence ID" value="XM_028688419.1"/>
</dbReference>
<sequence length="265" mass="31619">METLDNKWNNKMKNFHLKINKLRNDIDDFKRNSINACIQRNKKAFLSKVNNNTNKREIISMNNYEMKHNLRRVSNNCTYILREDKNSRIDNVPLPLSKNTCNKVIKTNDIKVLDNKNILKFSLRNKRKNEKMIKMNEKKWLNATKHVKIEKENNTEMDKIFENKKSAKNRMLYLEGEDGSLHVYPIYSDVEVGFENISELEDETLSKVKKENQDDDDIKTSRHLAEWSSDLVHKYLEEAIEKTRIIFQNADLKCREEEIFKRMES</sequence>
<dbReference type="AlphaFoldDB" id="A0A1Y1JGI6"/>
<gene>
    <name evidence="1" type="ORF">PGO_110800</name>
</gene>
<dbReference type="GeneID" id="39748359"/>
<reference evidence="2" key="1">
    <citation type="submission" date="2017-04" db="EMBL/GenBank/DDBJ databases">
        <title>Plasmodium gonderi genome.</title>
        <authorList>
            <person name="Arisue N."/>
            <person name="Honma H."/>
            <person name="Kawai S."/>
            <person name="Tougan T."/>
            <person name="Tanabe K."/>
            <person name="Horii T."/>
        </authorList>
    </citation>
    <scope>NUCLEOTIDE SEQUENCE [LARGE SCALE GENOMIC DNA]</scope>
    <source>
        <strain evidence="2">ATCC 30045</strain>
    </source>
</reference>